<dbReference type="OrthoDB" id="9807082at2"/>
<comment type="subcellular location">
    <subcellularLocation>
        <location evidence="1 8">Cell membrane</location>
        <topology evidence="1 8">Multi-pass membrane protein</topology>
    </subcellularLocation>
</comment>
<sequence>MTFETIILLVVSGFAAGVLNAVAGGGTFITFPALVFTGVPPIAANATATVAALPGYIASAYAYRSNIAKEGVLKIRTIMLIALAGGLVGAVLLMITPAELFSGLVPWLLLVATVLFAVGPWLVKRLQKAGIGAAGPALSIFAFGVVSTYGGYFNGGLGIILLATMGLIGFTNLDGMNGLKNLMSAVISVISAGVLALAGLIWWPQALVMAVATTAGGFFGGWAAQRITNKALLRAGIVMVGLIMTVIFFMRQ</sequence>
<comment type="similarity">
    <text evidence="2 8">Belongs to the 4-toluene sulfonate uptake permease (TSUP) (TC 2.A.102) family.</text>
</comment>
<feature type="transmembrane region" description="Helical" evidence="8">
    <location>
        <begin position="7"/>
        <end position="36"/>
    </location>
</feature>
<feature type="transmembrane region" description="Helical" evidence="8">
    <location>
        <begin position="182"/>
        <end position="201"/>
    </location>
</feature>
<evidence type="ECO:0000256" key="6">
    <source>
        <dbReference type="ARBA" id="ARBA00022989"/>
    </source>
</evidence>
<evidence type="ECO:0000256" key="5">
    <source>
        <dbReference type="ARBA" id="ARBA00022692"/>
    </source>
</evidence>
<feature type="transmembrane region" description="Helical" evidence="8">
    <location>
        <begin position="231"/>
        <end position="250"/>
    </location>
</feature>
<keyword evidence="6 8" id="KW-1133">Transmembrane helix</keyword>
<evidence type="ECO:0000313" key="10">
    <source>
        <dbReference type="Proteomes" id="UP000192330"/>
    </source>
</evidence>
<evidence type="ECO:0000256" key="1">
    <source>
        <dbReference type="ARBA" id="ARBA00004651"/>
    </source>
</evidence>
<feature type="transmembrane region" description="Helical" evidence="8">
    <location>
        <begin position="207"/>
        <end position="224"/>
    </location>
</feature>
<keyword evidence="4 8" id="KW-1003">Cell membrane</keyword>
<evidence type="ECO:0000256" key="4">
    <source>
        <dbReference type="ARBA" id="ARBA00022475"/>
    </source>
</evidence>
<dbReference type="Pfam" id="PF01925">
    <property type="entry name" value="TauE"/>
    <property type="match status" value="1"/>
</dbReference>
<keyword evidence="10" id="KW-1185">Reference proteome</keyword>
<evidence type="ECO:0000256" key="8">
    <source>
        <dbReference type="RuleBase" id="RU363041"/>
    </source>
</evidence>
<evidence type="ECO:0000256" key="3">
    <source>
        <dbReference type="ARBA" id="ARBA00022448"/>
    </source>
</evidence>
<accession>A0A1W2AJN0</accession>
<dbReference type="AlphaFoldDB" id="A0A1W2AJN0"/>
<feature type="transmembrane region" description="Helical" evidence="8">
    <location>
        <begin position="75"/>
        <end position="98"/>
    </location>
</feature>
<dbReference type="EMBL" id="FWYD01000003">
    <property type="protein sequence ID" value="SMC60824.1"/>
    <property type="molecule type" value="Genomic_DNA"/>
</dbReference>
<feature type="transmembrane region" description="Helical" evidence="8">
    <location>
        <begin position="129"/>
        <end position="146"/>
    </location>
</feature>
<feature type="transmembrane region" description="Helical" evidence="8">
    <location>
        <begin position="152"/>
        <end position="170"/>
    </location>
</feature>
<dbReference type="InterPro" id="IPR052017">
    <property type="entry name" value="TSUP"/>
</dbReference>
<gene>
    <name evidence="9" type="ORF">SAMN06295998_10367</name>
</gene>
<feature type="transmembrane region" description="Helical" evidence="8">
    <location>
        <begin position="104"/>
        <end position="122"/>
    </location>
</feature>
<dbReference type="RefSeq" id="WP_084351298.1">
    <property type="nucleotide sequence ID" value="NZ_FWYD01000003.1"/>
</dbReference>
<name>A0A1W2AJN0_9RHOB</name>
<evidence type="ECO:0000256" key="7">
    <source>
        <dbReference type="ARBA" id="ARBA00023136"/>
    </source>
</evidence>
<protein>
    <recommendedName>
        <fullName evidence="8">Probable membrane transporter protein</fullName>
    </recommendedName>
</protein>
<keyword evidence="3" id="KW-0813">Transport</keyword>
<keyword evidence="7 8" id="KW-0472">Membrane</keyword>
<dbReference type="Proteomes" id="UP000192330">
    <property type="component" value="Unassembled WGS sequence"/>
</dbReference>
<evidence type="ECO:0000313" key="9">
    <source>
        <dbReference type="EMBL" id="SMC60824.1"/>
    </source>
</evidence>
<evidence type="ECO:0000256" key="2">
    <source>
        <dbReference type="ARBA" id="ARBA00009142"/>
    </source>
</evidence>
<dbReference type="InterPro" id="IPR002781">
    <property type="entry name" value="TM_pro_TauE-like"/>
</dbReference>
<feature type="transmembrane region" description="Helical" evidence="8">
    <location>
        <begin position="42"/>
        <end position="63"/>
    </location>
</feature>
<dbReference type="GO" id="GO:0005886">
    <property type="term" value="C:plasma membrane"/>
    <property type="evidence" value="ECO:0007669"/>
    <property type="project" value="UniProtKB-SubCell"/>
</dbReference>
<keyword evidence="5 8" id="KW-0812">Transmembrane</keyword>
<dbReference type="PANTHER" id="PTHR30269">
    <property type="entry name" value="TRANSMEMBRANE PROTEIN YFCA"/>
    <property type="match status" value="1"/>
</dbReference>
<proteinExistence type="inferred from homology"/>
<organism evidence="9 10">
    <name type="scientific">Primorskyibacter flagellatus</name>
    <dbReference type="NCBI Taxonomy" id="1387277"/>
    <lineage>
        <taxon>Bacteria</taxon>
        <taxon>Pseudomonadati</taxon>
        <taxon>Pseudomonadota</taxon>
        <taxon>Alphaproteobacteria</taxon>
        <taxon>Rhodobacterales</taxon>
        <taxon>Roseobacteraceae</taxon>
        <taxon>Primorskyibacter</taxon>
    </lineage>
</organism>
<dbReference type="PANTHER" id="PTHR30269:SF0">
    <property type="entry name" value="MEMBRANE TRANSPORTER PROTEIN YFCA-RELATED"/>
    <property type="match status" value="1"/>
</dbReference>
<reference evidence="9 10" key="1">
    <citation type="submission" date="2017-04" db="EMBL/GenBank/DDBJ databases">
        <authorList>
            <person name="Afonso C.L."/>
            <person name="Miller P.J."/>
            <person name="Scott M.A."/>
            <person name="Spackman E."/>
            <person name="Goraichik I."/>
            <person name="Dimitrov K.M."/>
            <person name="Suarez D.L."/>
            <person name="Swayne D.E."/>
        </authorList>
    </citation>
    <scope>NUCLEOTIDE SEQUENCE [LARGE SCALE GENOMIC DNA]</scope>
    <source>
        <strain evidence="9 10">CGMCC 1.12644</strain>
    </source>
</reference>